<accession>A0A4P8PFI1</accession>
<dbReference type="EMBL" id="MG011535">
    <property type="protein sequence ID" value="QCQ81886.1"/>
    <property type="molecule type" value="Genomic_DNA"/>
</dbReference>
<evidence type="ECO:0000313" key="2">
    <source>
        <dbReference type="EMBL" id="QCQ81886.1"/>
    </source>
</evidence>
<keyword evidence="1" id="KW-0812">Transmembrane</keyword>
<keyword evidence="1" id="KW-1133">Transmembrane helix</keyword>
<keyword evidence="2" id="KW-0496">Mitochondrion</keyword>
<protein>
    <submittedName>
        <fullName evidence="2">Uncharacterized protein</fullName>
    </submittedName>
</protein>
<keyword evidence="1" id="KW-0472">Membrane</keyword>
<name>A0A4P8PFI1_AMMMO</name>
<feature type="transmembrane region" description="Helical" evidence="1">
    <location>
        <begin position="38"/>
        <end position="56"/>
    </location>
</feature>
<sequence>MKKKFMLNYILRSSLCLTAVYLVQCLRSQTAILSTPEFVITFFLLVFLIVVYRIRLSKGKKSFFLFNELGGRLLKGYMLYLPITEFSLNKYRCCDTQSGFLVWYWLGHEIDRS</sequence>
<evidence type="ECO:0000256" key="1">
    <source>
        <dbReference type="SAM" id="Phobius"/>
    </source>
</evidence>
<organism evidence="2">
    <name type="scientific">Ammopiptanthus mongolicus</name>
    <name type="common">Piptanthus mongolicus</name>
    <dbReference type="NCBI Taxonomy" id="126911"/>
    <lineage>
        <taxon>Eukaryota</taxon>
        <taxon>Viridiplantae</taxon>
        <taxon>Streptophyta</taxon>
        <taxon>Embryophyta</taxon>
        <taxon>Tracheophyta</taxon>
        <taxon>Spermatophyta</taxon>
        <taxon>Magnoliopsida</taxon>
        <taxon>eudicotyledons</taxon>
        <taxon>Gunneridae</taxon>
        <taxon>Pentapetalae</taxon>
        <taxon>rosids</taxon>
        <taxon>fabids</taxon>
        <taxon>Fabales</taxon>
        <taxon>Fabaceae</taxon>
        <taxon>Papilionoideae</taxon>
        <taxon>50 kb inversion clade</taxon>
        <taxon>genistoids sensu lato</taxon>
        <taxon>core genistoids</taxon>
        <taxon>Sophoreae</taxon>
        <taxon>Ammopiptanthus</taxon>
    </lineage>
</organism>
<geneLocation type="mitochondrion" evidence="2"/>
<dbReference type="AlphaFoldDB" id="A0A4P8PFI1"/>
<gene>
    <name evidence="2" type="primary">orf106</name>
</gene>
<proteinExistence type="predicted"/>
<reference evidence="2" key="1">
    <citation type="journal article" date="2019" name="Plant Syst. Evol.">
        <title>Analyses of mitochondrial genomes of the genus Ammopiptanthus provide new insights into the evolution of legume plants.</title>
        <authorList>
            <person name="Feng L."/>
            <person name="Li N."/>
            <person name="Yang W."/>
            <person name="Li Y."/>
            <person name="Wang C.-M."/>
            <person name="Tong S.-W."/>
            <person name="He J.-X."/>
        </authorList>
    </citation>
    <scope>NUCLEOTIDE SEQUENCE</scope>
</reference>